<dbReference type="InterPro" id="IPR023390">
    <property type="entry name" value="Phage_M13_G8P_capsid_dom_sf"/>
</dbReference>
<dbReference type="Pfam" id="PF19199">
    <property type="entry name" value="Phage_coatGP8"/>
    <property type="match status" value="1"/>
</dbReference>
<feature type="transmembrane region" description="Helical" evidence="1">
    <location>
        <begin position="27"/>
        <end position="44"/>
    </location>
</feature>
<dbReference type="RefSeq" id="WP_091704164.1">
    <property type="nucleotide sequence ID" value="NZ_BMYN01000012.1"/>
</dbReference>
<accession>A0A1I3UID1</accession>
<dbReference type="EMBL" id="FOSC01000006">
    <property type="protein sequence ID" value="SFJ82443.1"/>
    <property type="molecule type" value="Genomic_DNA"/>
</dbReference>
<keyword evidence="2" id="KW-0167">Capsid protein</keyword>
<keyword evidence="1" id="KW-0812">Transmembrane</keyword>
<gene>
    <name evidence="2" type="ORF">SAMN05216429_106130</name>
</gene>
<keyword evidence="3" id="KW-1185">Reference proteome</keyword>
<evidence type="ECO:0000256" key="1">
    <source>
        <dbReference type="SAM" id="Phobius"/>
    </source>
</evidence>
<dbReference type="PIRSF" id="PIRSF004117">
    <property type="entry name" value="Phage_coat_B"/>
    <property type="match status" value="1"/>
</dbReference>
<protein>
    <submittedName>
        <fullName evidence="2">Phage major coat protein, Gp8</fullName>
    </submittedName>
</protein>
<proteinExistence type="predicted"/>
<dbReference type="AlphaFoldDB" id="A0A1I3UID1"/>
<name>A0A1I3UID1_9GAMM</name>
<organism evidence="2 3">
    <name type="scientific">Marinobacter persicus</name>
    <dbReference type="NCBI Taxonomy" id="930118"/>
    <lineage>
        <taxon>Bacteria</taxon>
        <taxon>Pseudomonadati</taxon>
        <taxon>Pseudomonadota</taxon>
        <taxon>Gammaproteobacteria</taxon>
        <taxon>Pseudomonadales</taxon>
        <taxon>Marinobacteraceae</taxon>
        <taxon>Marinobacter</taxon>
    </lineage>
</organism>
<evidence type="ECO:0000313" key="3">
    <source>
        <dbReference type="Proteomes" id="UP000199445"/>
    </source>
</evidence>
<reference evidence="2 3" key="1">
    <citation type="submission" date="2016-10" db="EMBL/GenBank/DDBJ databases">
        <authorList>
            <person name="de Groot N.N."/>
        </authorList>
    </citation>
    <scope>NUCLEOTIDE SEQUENCE [LARGE SCALE GENOMIC DNA]</scope>
    <source>
        <strain evidence="2 3">IBRC-M 10445</strain>
    </source>
</reference>
<sequence>METTLPPEVTAAFTGISDNFDAMAAEAWPVVATIVGGFILLKLFKKFANKAS</sequence>
<dbReference type="Gene3D" id="1.20.5.80">
    <property type="match status" value="1"/>
</dbReference>
<keyword evidence="1" id="KW-0472">Membrane</keyword>
<keyword evidence="2" id="KW-0946">Virion</keyword>
<dbReference type="InterPro" id="IPR008020">
    <property type="entry name" value="G8P"/>
</dbReference>
<dbReference type="Proteomes" id="UP000199445">
    <property type="component" value="Unassembled WGS sequence"/>
</dbReference>
<dbReference type="SUPFAM" id="SSF57987">
    <property type="entry name" value="Inovirus (filamentous phage) major coat protein"/>
    <property type="match status" value="1"/>
</dbReference>
<evidence type="ECO:0000313" key="2">
    <source>
        <dbReference type="EMBL" id="SFJ82443.1"/>
    </source>
</evidence>
<keyword evidence="1" id="KW-1133">Transmembrane helix</keyword>